<dbReference type="HOGENOM" id="CLU_030922_0_0_1"/>
<dbReference type="Proteomes" id="UP000000600">
    <property type="component" value="Unassembled WGS sequence"/>
</dbReference>
<evidence type="ECO:0000313" key="1">
    <source>
        <dbReference type="EMBL" id="CAK57656.1"/>
    </source>
</evidence>
<accession>A0BGI9</accession>
<protein>
    <submittedName>
        <fullName evidence="1">Uncharacterized protein</fullName>
    </submittedName>
</protein>
<name>A0BGI9_PARTE</name>
<dbReference type="InParanoid" id="A0BGI9"/>
<reference evidence="1 2" key="1">
    <citation type="journal article" date="2006" name="Nature">
        <title>Global trends of whole-genome duplications revealed by the ciliate Paramecium tetraurelia.</title>
        <authorList>
            <consortium name="Genoscope"/>
            <person name="Aury J.-M."/>
            <person name="Jaillon O."/>
            <person name="Duret L."/>
            <person name="Noel B."/>
            <person name="Jubin C."/>
            <person name="Porcel B.M."/>
            <person name="Segurens B."/>
            <person name="Daubin V."/>
            <person name="Anthouard V."/>
            <person name="Aiach N."/>
            <person name="Arnaiz O."/>
            <person name="Billaut A."/>
            <person name="Beisson J."/>
            <person name="Blanc I."/>
            <person name="Bouhouche K."/>
            <person name="Camara F."/>
            <person name="Duharcourt S."/>
            <person name="Guigo R."/>
            <person name="Gogendeau D."/>
            <person name="Katinka M."/>
            <person name="Keller A.-M."/>
            <person name="Kissmehl R."/>
            <person name="Klotz C."/>
            <person name="Koll F."/>
            <person name="Le Moue A."/>
            <person name="Lepere C."/>
            <person name="Malinsky S."/>
            <person name="Nowacki M."/>
            <person name="Nowak J.K."/>
            <person name="Plattner H."/>
            <person name="Poulain J."/>
            <person name="Ruiz F."/>
            <person name="Serrano V."/>
            <person name="Zagulski M."/>
            <person name="Dessen P."/>
            <person name="Betermier M."/>
            <person name="Weissenbach J."/>
            <person name="Scarpelli C."/>
            <person name="Schachter V."/>
            <person name="Sperling L."/>
            <person name="Meyer E."/>
            <person name="Cohen J."/>
            <person name="Wincker P."/>
        </authorList>
    </citation>
    <scope>NUCLEOTIDE SEQUENCE [LARGE SCALE GENOMIC DNA]</scope>
    <source>
        <strain evidence="1 2">Stock d4-2</strain>
    </source>
</reference>
<proteinExistence type="predicted"/>
<dbReference type="EMBL" id="CT867993">
    <property type="protein sequence ID" value="CAK57656.1"/>
    <property type="molecule type" value="Genomic_DNA"/>
</dbReference>
<dbReference type="KEGG" id="ptm:GSPATT00028691001"/>
<dbReference type="OrthoDB" id="10331290at2759"/>
<sequence length="613" mass="72098">MNIIVIDKNMGEKYIDFITNLYLEGLQQNEMKIPDFMQYHIYQEFKTKSMVVVIDSQLVLQKSSESKEYKFIEFVVDNRRIFVHLNPLPQYDSKGNPKLDEYQYTAHILLKANREGSSILMIYLIKVRVNIRSGTNNLNINIIMKSEHQSLLMTKREEFRFSIRKERLEDLFSQNRKRSCVNNEVDPTIEIPSFADSQELHNYLINGDNSQQKLLKAANDKQLLAKLFLGAQTSDYYSIIILSNICTKMNLAECEVLFLNQLKLAKQRMDIRMIDNLFDALNSVCSQELTLKQLEYLLNNNLIPLVNQILKENQRDVYSDSEFKMIKSGSELLCRFFNQFRIFTEEELDTIIQKHTPDIRYTFYLMKQLLPLQLQYPKVTFMFVKNLIQIISLQPDIANDLDNSTLQICVQLLEISDNQILISTILRFMIGISAFKDEKFVQRIFFLKGHDTVKQYINHESVFIRQALPLKLLANFANVDSENLQKEIVSDLPFIAEVIQNFQNLDRTDQNYLRLIYGIISNCLTYTSTELIQDLRVFQILRIKFLLEEPEELENIIIYLNVLYTLLYYYEAYCIDDTELEKRLESLLSHKNQDVVKLAEETLNLIDQQKNSL</sequence>
<dbReference type="InterPro" id="IPR016024">
    <property type="entry name" value="ARM-type_fold"/>
</dbReference>
<dbReference type="RefSeq" id="XP_001425054.1">
    <property type="nucleotide sequence ID" value="XM_001425017.1"/>
</dbReference>
<dbReference type="GeneID" id="5010838"/>
<gene>
    <name evidence="1" type="ORF">GSPATT00028691001</name>
</gene>
<dbReference type="SUPFAM" id="SSF48371">
    <property type="entry name" value="ARM repeat"/>
    <property type="match status" value="1"/>
</dbReference>
<evidence type="ECO:0000313" key="2">
    <source>
        <dbReference type="Proteomes" id="UP000000600"/>
    </source>
</evidence>
<dbReference type="AlphaFoldDB" id="A0BGI9"/>
<keyword evidence="2" id="KW-1185">Reference proteome</keyword>
<organism evidence="1 2">
    <name type="scientific">Paramecium tetraurelia</name>
    <dbReference type="NCBI Taxonomy" id="5888"/>
    <lineage>
        <taxon>Eukaryota</taxon>
        <taxon>Sar</taxon>
        <taxon>Alveolata</taxon>
        <taxon>Ciliophora</taxon>
        <taxon>Intramacronucleata</taxon>
        <taxon>Oligohymenophorea</taxon>
        <taxon>Peniculida</taxon>
        <taxon>Parameciidae</taxon>
        <taxon>Paramecium</taxon>
    </lineage>
</organism>
<dbReference type="OMA" id="SNCLTYT"/>